<dbReference type="InterPro" id="IPR011055">
    <property type="entry name" value="Dup_hybrid_motif"/>
</dbReference>
<dbReference type="Proteomes" id="UP000524246">
    <property type="component" value="Unassembled WGS sequence"/>
</dbReference>
<accession>A0A7X9FS73</accession>
<dbReference type="Pfam" id="PF01551">
    <property type="entry name" value="Peptidase_M23"/>
    <property type="match status" value="1"/>
</dbReference>
<dbReference type="GO" id="GO:0004222">
    <property type="term" value="F:metalloendopeptidase activity"/>
    <property type="evidence" value="ECO:0007669"/>
    <property type="project" value="TreeGrafter"/>
</dbReference>
<gene>
    <name evidence="2" type="ORF">GYA55_09315</name>
</gene>
<feature type="domain" description="M23ase beta-sheet core" evidence="1">
    <location>
        <begin position="358"/>
        <end position="449"/>
    </location>
</feature>
<proteinExistence type="predicted"/>
<reference evidence="2 3" key="1">
    <citation type="journal article" date="2020" name="Biotechnol. Biofuels">
        <title>New insights from the biogas microbiome by comprehensive genome-resolved metagenomics of nearly 1600 species originating from multiple anaerobic digesters.</title>
        <authorList>
            <person name="Campanaro S."/>
            <person name="Treu L."/>
            <person name="Rodriguez-R L.M."/>
            <person name="Kovalovszki A."/>
            <person name="Ziels R.M."/>
            <person name="Maus I."/>
            <person name="Zhu X."/>
            <person name="Kougias P.G."/>
            <person name="Basile A."/>
            <person name="Luo G."/>
            <person name="Schluter A."/>
            <person name="Konstantinidis K.T."/>
            <person name="Angelidaki I."/>
        </authorList>
    </citation>
    <scope>NUCLEOTIDE SEQUENCE [LARGE SCALE GENOMIC DNA]</scope>
    <source>
        <strain evidence="2">AS27yjCOA_65</strain>
    </source>
</reference>
<evidence type="ECO:0000313" key="3">
    <source>
        <dbReference type="Proteomes" id="UP000524246"/>
    </source>
</evidence>
<dbReference type="InterPro" id="IPR016047">
    <property type="entry name" value="M23ase_b-sheet_dom"/>
</dbReference>
<dbReference type="InterPro" id="IPR050570">
    <property type="entry name" value="Cell_wall_metabolism_enzyme"/>
</dbReference>
<comment type="caution">
    <text evidence="2">The sequence shown here is derived from an EMBL/GenBank/DDBJ whole genome shotgun (WGS) entry which is preliminary data.</text>
</comment>
<dbReference type="PANTHER" id="PTHR21666:SF270">
    <property type="entry name" value="MUREIN HYDROLASE ACTIVATOR ENVC"/>
    <property type="match status" value="1"/>
</dbReference>
<organism evidence="2 3">
    <name type="scientific">SAR324 cluster bacterium</name>
    <dbReference type="NCBI Taxonomy" id="2024889"/>
    <lineage>
        <taxon>Bacteria</taxon>
        <taxon>Deltaproteobacteria</taxon>
        <taxon>SAR324 cluster</taxon>
    </lineage>
</organism>
<dbReference type="SUPFAM" id="SSF51261">
    <property type="entry name" value="Duplicated hybrid motif"/>
    <property type="match status" value="1"/>
</dbReference>
<dbReference type="EMBL" id="JAAZON010000419">
    <property type="protein sequence ID" value="NMC63351.1"/>
    <property type="molecule type" value="Genomic_DNA"/>
</dbReference>
<dbReference type="CDD" id="cd12797">
    <property type="entry name" value="M23_peptidase"/>
    <property type="match status" value="1"/>
</dbReference>
<evidence type="ECO:0000313" key="2">
    <source>
        <dbReference type="EMBL" id="NMC63351.1"/>
    </source>
</evidence>
<dbReference type="PANTHER" id="PTHR21666">
    <property type="entry name" value="PEPTIDASE-RELATED"/>
    <property type="match status" value="1"/>
</dbReference>
<name>A0A7X9FS73_9DELT</name>
<evidence type="ECO:0000259" key="1">
    <source>
        <dbReference type="Pfam" id="PF01551"/>
    </source>
</evidence>
<protein>
    <submittedName>
        <fullName evidence="2">M23 family metallopeptidase</fullName>
    </submittedName>
</protein>
<dbReference type="Gene3D" id="2.70.70.10">
    <property type="entry name" value="Glucose Permease (Domain IIA)"/>
    <property type="match status" value="1"/>
</dbReference>
<dbReference type="AlphaFoldDB" id="A0A7X9FS73"/>
<sequence length="486" mass="54465">MSYRSLLVIIIFAALIPLFAAEYGRLSAYFLDLKGPTILPHEGYPRGIGLAPVTIKLDISDSAAGLHEISVWTRQGHETKDFLQKKFPISHLIEKLSLDFNGPTSKLKEGEVEVIVRAIDASWWRNAAELIIPLVVDFSKPKIEIITKVPSPIKENEAELVFYRASDNKLALSGIKIENTFSPGVPARHIDSDLNDDSFFVCLFSVPAGSRQHSTRLIGEDLVGNSMSEALNFNIERKISNRTERKISKELLAEHFKKVIDVNSLRIDKVKQRLKAKTESFSSDVETNLNLEKFKILNEALRVAMNEEFLAQINNGARIDRCWNDVFLKPSHEIKSGFGDEVTYTFEGKAVSGYRQFGYEFAASLESRSVLAANDGFIILNGDFGPYGKVLAIDHGLGIVSMYGNLESTNALRGEKVHKGQEIALAGSSGLLPPNSYYFEMRLNGDPIDAEEWWNPSKYDSKIKRPIDDLKRSLGIQILKPLERKF</sequence>